<dbReference type="SUPFAM" id="SSF49363">
    <property type="entry name" value="Purple acid phosphatase, N-terminal domain"/>
    <property type="match status" value="1"/>
</dbReference>
<gene>
    <name evidence="5" type="ORF">AAE02nite_41580</name>
</gene>
<dbReference type="PROSITE" id="PS51318">
    <property type="entry name" value="TAT"/>
    <property type="match status" value="1"/>
</dbReference>
<dbReference type="PANTHER" id="PTHR45867">
    <property type="entry name" value="PURPLE ACID PHOSPHATASE"/>
    <property type="match status" value="1"/>
</dbReference>
<reference evidence="5 6" key="1">
    <citation type="submission" date="2019-07" db="EMBL/GenBank/DDBJ databases">
        <title>Whole genome shotgun sequence of Adhaeribacter aerolatus NBRC 106133.</title>
        <authorList>
            <person name="Hosoyama A."/>
            <person name="Uohara A."/>
            <person name="Ohji S."/>
            <person name="Ichikawa N."/>
        </authorList>
    </citation>
    <scope>NUCLEOTIDE SEQUENCE [LARGE SCALE GENOMIC DNA]</scope>
    <source>
        <strain evidence="5 6">NBRC 106133</strain>
    </source>
</reference>
<evidence type="ECO:0000313" key="6">
    <source>
        <dbReference type="Proteomes" id="UP000321532"/>
    </source>
</evidence>
<evidence type="ECO:0008006" key="7">
    <source>
        <dbReference type="Google" id="ProtNLM"/>
    </source>
</evidence>
<dbReference type="InterPro" id="IPR006311">
    <property type="entry name" value="TAT_signal"/>
</dbReference>
<dbReference type="EMBL" id="BJYS01000037">
    <property type="protein sequence ID" value="GEO06494.1"/>
    <property type="molecule type" value="Genomic_DNA"/>
</dbReference>
<dbReference type="GO" id="GO:0003993">
    <property type="term" value="F:acid phosphatase activity"/>
    <property type="evidence" value="ECO:0007669"/>
    <property type="project" value="InterPro"/>
</dbReference>
<dbReference type="Pfam" id="PF16656">
    <property type="entry name" value="Pur_ac_phosph_N"/>
    <property type="match status" value="1"/>
</dbReference>
<dbReference type="Gene3D" id="3.60.21.10">
    <property type="match status" value="1"/>
</dbReference>
<feature type="domain" description="Purple acid phosphatase N-terminal" evidence="4">
    <location>
        <begin position="54"/>
        <end position="145"/>
    </location>
</feature>
<dbReference type="GO" id="GO:0046872">
    <property type="term" value="F:metal ion binding"/>
    <property type="evidence" value="ECO:0007669"/>
    <property type="project" value="InterPro"/>
</dbReference>
<dbReference type="Pfam" id="PF00149">
    <property type="entry name" value="Metallophos"/>
    <property type="match status" value="1"/>
</dbReference>
<protein>
    <recommendedName>
        <fullName evidence="7">Calcineurin-like phosphoesterase domain-containing protein</fullName>
    </recommendedName>
</protein>
<accession>A0A512B3G0</accession>
<evidence type="ECO:0000256" key="1">
    <source>
        <dbReference type="ARBA" id="ARBA00022729"/>
    </source>
</evidence>
<dbReference type="PANTHER" id="PTHR45867:SF3">
    <property type="entry name" value="ACID PHOSPHATASE TYPE 7"/>
    <property type="match status" value="1"/>
</dbReference>
<keyword evidence="1 2" id="KW-0732">Signal</keyword>
<dbReference type="InterPro" id="IPR029052">
    <property type="entry name" value="Metallo-depent_PP-like"/>
</dbReference>
<feature type="domain" description="Calcineurin-like phosphoesterase" evidence="3">
    <location>
        <begin position="157"/>
        <end position="254"/>
    </location>
</feature>
<evidence type="ECO:0000259" key="3">
    <source>
        <dbReference type="Pfam" id="PF00149"/>
    </source>
</evidence>
<dbReference type="RefSeq" id="WP_218033534.1">
    <property type="nucleotide sequence ID" value="NZ_BJYS01000037.1"/>
</dbReference>
<feature type="signal peptide" evidence="2">
    <location>
        <begin position="1"/>
        <end position="33"/>
    </location>
</feature>
<dbReference type="Gene3D" id="2.60.40.380">
    <property type="entry name" value="Purple acid phosphatase-like, N-terminal"/>
    <property type="match status" value="1"/>
</dbReference>
<evidence type="ECO:0000313" key="5">
    <source>
        <dbReference type="EMBL" id="GEO06494.1"/>
    </source>
</evidence>
<evidence type="ECO:0000259" key="4">
    <source>
        <dbReference type="Pfam" id="PF16656"/>
    </source>
</evidence>
<dbReference type="InterPro" id="IPR015914">
    <property type="entry name" value="PAPs_N"/>
</dbReference>
<proteinExistence type="predicted"/>
<dbReference type="AlphaFoldDB" id="A0A512B3G0"/>
<sequence length="282" mass="31847">MEINKKVKRRKFISAIGLLGLAGVTPLSGFATAKVLKPDEEPILKAGPYLQAAYPNKITVRWLTNLPCYSYVEFGETSDKLDRKAHTVQSGLIEAFNNNNAITLKNLQPAKEYFYRIVSRVILDFIPNKIVYGDTYTSPVYAFKTPAPKAETLAFSIFNDIHNRPESFGHLMKYQGDTKKDFIFLNGDMINFATDENQVVNLILQPLSTLFATNTPFILSRGNHETRGKFSRHLNNYFDGGENRYYYSFQHGPAYIIVLDSGEDKADGVMVYGESLILMLTV</sequence>
<evidence type="ECO:0000256" key="2">
    <source>
        <dbReference type="SAM" id="SignalP"/>
    </source>
</evidence>
<keyword evidence="6" id="KW-1185">Reference proteome</keyword>
<organism evidence="5 6">
    <name type="scientific">Adhaeribacter aerolatus</name>
    <dbReference type="NCBI Taxonomy" id="670289"/>
    <lineage>
        <taxon>Bacteria</taxon>
        <taxon>Pseudomonadati</taxon>
        <taxon>Bacteroidota</taxon>
        <taxon>Cytophagia</taxon>
        <taxon>Cytophagales</taxon>
        <taxon>Hymenobacteraceae</taxon>
        <taxon>Adhaeribacter</taxon>
    </lineage>
</organism>
<dbReference type="InterPro" id="IPR004843">
    <property type="entry name" value="Calcineurin-like_PHP"/>
</dbReference>
<dbReference type="InterPro" id="IPR008963">
    <property type="entry name" value="Purple_acid_Pase-like_N"/>
</dbReference>
<dbReference type="SUPFAM" id="SSF56300">
    <property type="entry name" value="Metallo-dependent phosphatases"/>
    <property type="match status" value="1"/>
</dbReference>
<comment type="caution">
    <text evidence="5">The sequence shown here is derived from an EMBL/GenBank/DDBJ whole genome shotgun (WGS) entry which is preliminary data.</text>
</comment>
<feature type="chain" id="PRO_5022048633" description="Calcineurin-like phosphoesterase domain-containing protein" evidence="2">
    <location>
        <begin position="34"/>
        <end position="282"/>
    </location>
</feature>
<name>A0A512B3G0_9BACT</name>
<dbReference type="Proteomes" id="UP000321532">
    <property type="component" value="Unassembled WGS sequence"/>
</dbReference>